<dbReference type="PATRIC" id="fig|1132509.6.peg.3631"/>
<dbReference type="InterPro" id="IPR006367">
    <property type="entry name" value="Sirohaem_synthase_N"/>
</dbReference>
<dbReference type="GO" id="GO:0004325">
    <property type="term" value="F:ferrochelatase activity"/>
    <property type="evidence" value="ECO:0007669"/>
    <property type="project" value="InterPro"/>
</dbReference>
<dbReference type="InterPro" id="IPR028161">
    <property type="entry name" value="Met8-like"/>
</dbReference>
<evidence type="ECO:0000256" key="5">
    <source>
        <dbReference type="ARBA" id="ARBA00023244"/>
    </source>
</evidence>
<dbReference type="RefSeq" id="WP_007695567.1">
    <property type="nucleotide sequence ID" value="NZ_AJRK01000388.1"/>
</dbReference>
<keyword evidence="3" id="KW-0560">Oxidoreductase</keyword>
<evidence type="ECO:0000313" key="9">
    <source>
        <dbReference type="Proteomes" id="UP000011566"/>
    </source>
</evidence>
<evidence type="ECO:0000256" key="6">
    <source>
        <dbReference type="ARBA" id="ARBA00047561"/>
    </source>
</evidence>
<dbReference type="Pfam" id="PF13241">
    <property type="entry name" value="NAD_binding_7"/>
    <property type="match status" value="1"/>
</dbReference>
<keyword evidence="9" id="KW-1185">Reference proteome</keyword>
<name>M0LV16_9EURY</name>
<comment type="catalytic activity">
    <reaction evidence="6">
        <text>precorrin-2 + NAD(+) = sirohydrochlorin + NADH + 2 H(+)</text>
        <dbReference type="Rhea" id="RHEA:15613"/>
        <dbReference type="ChEBI" id="CHEBI:15378"/>
        <dbReference type="ChEBI" id="CHEBI:57540"/>
        <dbReference type="ChEBI" id="CHEBI:57945"/>
        <dbReference type="ChEBI" id="CHEBI:58351"/>
        <dbReference type="ChEBI" id="CHEBI:58827"/>
        <dbReference type="EC" id="1.3.1.76"/>
    </reaction>
</comment>
<keyword evidence="5" id="KW-0627">Porphyrin biosynthesis</keyword>
<dbReference type="NCBIfam" id="TIGR01470">
    <property type="entry name" value="cysG_Nterm"/>
    <property type="match status" value="1"/>
</dbReference>
<evidence type="ECO:0000256" key="4">
    <source>
        <dbReference type="ARBA" id="ARBA00023027"/>
    </source>
</evidence>
<feature type="compositionally biased region" description="Basic and acidic residues" evidence="7">
    <location>
        <begin position="98"/>
        <end position="109"/>
    </location>
</feature>
<dbReference type="GO" id="GO:0019354">
    <property type="term" value="P:siroheme biosynthetic process"/>
    <property type="evidence" value="ECO:0007669"/>
    <property type="project" value="UniProtKB-UniPathway"/>
</dbReference>
<comment type="caution">
    <text evidence="8">The sequence shown here is derived from an EMBL/GenBank/DDBJ whole genome shotgun (WGS) entry which is preliminary data.</text>
</comment>
<evidence type="ECO:0000256" key="2">
    <source>
        <dbReference type="ARBA" id="ARBA00012400"/>
    </source>
</evidence>
<organism evidence="8 9">
    <name type="scientific">Halococcus hamelinensis 100A6</name>
    <dbReference type="NCBI Taxonomy" id="1132509"/>
    <lineage>
        <taxon>Archaea</taxon>
        <taxon>Methanobacteriati</taxon>
        <taxon>Methanobacteriota</taxon>
        <taxon>Stenosarchaea group</taxon>
        <taxon>Halobacteria</taxon>
        <taxon>Halobacteriales</taxon>
        <taxon>Halococcaceae</taxon>
        <taxon>Halococcus</taxon>
    </lineage>
</organism>
<dbReference type="PANTHER" id="PTHR35330:SF1">
    <property type="entry name" value="SIROHEME BIOSYNTHESIS PROTEIN MET8"/>
    <property type="match status" value="1"/>
</dbReference>
<dbReference type="PANTHER" id="PTHR35330">
    <property type="entry name" value="SIROHEME BIOSYNTHESIS PROTEIN MET8"/>
    <property type="match status" value="1"/>
</dbReference>
<evidence type="ECO:0000256" key="1">
    <source>
        <dbReference type="ARBA" id="ARBA00005010"/>
    </source>
</evidence>
<proteinExistence type="predicted"/>
<sequence length="227" mass="24700">MIPLLHDFTDSTVLVFGGGTVGARKARRFAREARVVVVSPTFTDAEFGDVERVRVAPTPDKVPEWFDRTRPALAVAATDDEDLNDAIARAARERGSLLNRADRSRRGNESVDGATGGERSREVVVPATVRDDPVVMAVATGGRSPALSRYLRERFETEFAGAGAMADLTADIRAELRDRLPPEKRRAAVRAVVRADRVWKALGNSRTNARQEANSVICDMLSGGDGR</sequence>
<reference evidence="8 9" key="1">
    <citation type="journal article" date="2014" name="PLoS Genet.">
        <title>Phylogenetically driven sequencing of extremely halophilic archaea reveals strategies for static and dynamic osmo-response.</title>
        <authorList>
            <person name="Becker E.A."/>
            <person name="Seitzer P.M."/>
            <person name="Tritt A."/>
            <person name="Larsen D."/>
            <person name="Krusor M."/>
            <person name="Yao A.I."/>
            <person name="Wu D."/>
            <person name="Madern D."/>
            <person name="Eisen J.A."/>
            <person name="Darling A.E."/>
            <person name="Facciotti M.T."/>
        </authorList>
    </citation>
    <scope>NUCLEOTIDE SEQUENCE [LARGE SCALE GENOMIC DNA]</scope>
    <source>
        <strain evidence="8 9">100A6</strain>
    </source>
</reference>
<dbReference type="Proteomes" id="UP000011566">
    <property type="component" value="Unassembled WGS sequence"/>
</dbReference>
<evidence type="ECO:0000256" key="3">
    <source>
        <dbReference type="ARBA" id="ARBA00023002"/>
    </source>
</evidence>
<keyword evidence="4" id="KW-0520">NAD</keyword>
<dbReference type="SUPFAM" id="SSF51735">
    <property type="entry name" value="NAD(P)-binding Rossmann-fold domains"/>
    <property type="match status" value="1"/>
</dbReference>
<accession>M0LV16</accession>
<gene>
    <name evidence="8" type="ORF">C447_15641</name>
</gene>
<dbReference type="eggNOG" id="arCOG01044">
    <property type="taxonomic scope" value="Archaea"/>
</dbReference>
<dbReference type="UniPathway" id="UPA00262">
    <property type="reaction ID" value="UER00222"/>
</dbReference>
<dbReference type="EC" id="1.3.1.76" evidence="2"/>
<dbReference type="SUPFAM" id="SSF75615">
    <property type="entry name" value="Siroheme synthase middle domains-like"/>
    <property type="match status" value="1"/>
</dbReference>
<dbReference type="OrthoDB" id="10510at2157"/>
<evidence type="ECO:0000256" key="7">
    <source>
        <dbReference type="SAM" id="MobiDB-lite"/>
    </source>
</evidence>
<comment type="pathway">
    <text evidence="1">Porphyrin-containing compound metabolism; siroheme biosynthesis; sirohydrochlorin from precorrin-2: step 1/1.</text>
</comment>
<dbReference type="AlphaFoldDB" id="M0LV16"/>
<evidence type="ECO:0000313" key="8">
    <source>
        <dbReference type="EMBL" id="EMA36219.1"/>
    </source>
</evidence>
<dbReference type="Gene3D" id="3.30.160.110">
    <property type="entry name" value="Siroheme synthase, domain 2"/>
    <property type="match status" value="1"/>
</dbReference>
<dbReference type="EMBL" id="AOMB01000042">
    <property type="protein sequence ID" value="EMA36219.1"/>
    <property type="molecule type" value="Genomic_DNA"/>
</dbReference>
<feature type="region of interest" description="Disordered" evidence="7">
    <location>
        <begin position="98"/>
        <end position="121"/>
    </location>
</feature>
<dbReference type="GO" id="GO:0043115">
    <property type="term" value="F:precorrin-2 dehydrogenase activity"/>
    <property type="evidence" value="ECO:0007669"/>
    <property type="project" value="UniProtKB-EC"/>
</dbReference>
<dbReference type="InterPro" id="IPR036291">
    <property type="entry name" value="NAD(P)-bd_dom_sf"/>
</dbReference>
<protein>
    <recommendedName>
        <fullName evidence="2">precorrin-2 dehydrogenase</fullName>
        <ecNumber evidence="2">1.3.1.76</ecNumber>
    </recommendedName>
</protein>
<dbReference type="Gene3D" id="3.40.50.720">
    <property type="entry name" value="NAD(P)-binding Rossmann-like Domain"/>
    <property type="match status" value="1"/>
</dbReference>